<organism evidence="3 5">
    <name type="scientific">Leyella lascolaii</name>
    <dbReference type="NCBI Taxonomy" id="1776379"/>
    <lineage>
        <taxon>Bacteria</taxon>
        <taxon>Pseudomonadati</taxon>
        <taxon>Bacteroidota</taxon>
        <taxon>Bacteroidia</taxon>
        <taxon>Bacteroidales</taxon>
        <taxon>Prevotellaceae</taxon>
        <taxon>Leyella</taxon>
    </lineage>
</organism>
<evidence type="ECO:0000256" key="1">
    <source>
        <dbReference type="SAM" id="Phobius"/>
    </source>
</evidence>
<keyword evidence="1" id="KW-0812">Transmembrane</keyword>
<sequence length="379" mass="43814">MNEPFELLGSSQTFLGVLVTIIILFIIEDKTNLITYVLKEIGLKLKDQIEALTITTSLDKSVLQSSNYKLLRYFMDKDDVDEGLHEEGAGLLANISTERAKFQMKYINVENKDLTILDKIVGAKEILLAPLYTLFFTITIFIFDELFRFRNDIPNNLMFSTLSCFIVLSYAFWTMLWFKYSFKFSKFDKLCMQNTKTKKSVFSYLRTVNRKKKIGGSCVFIILALAILHFINAYIINVSPFIIIGVGIIIPFVTIGIFMLKFINGYSDYSYAFMCGHYIMILLLSVIVVCSYYLLLDILKTEENALIQYQSLTILKISVFVFTLLNGIILPFVFPYIAYYRYYEYVKAKTGESRKEANDIINSINKNLEDFVRKIPSPR</sequence>
<dbReference type="AlphaFoldDB" id="A0AAW7JHP1"/>
<evidence type="ECO:0000313" key="2">
    <source>
        <dbReference type="EMBL" id="MDN0023371.1"/>
    </source>
</evidence>
<feature type="transmembrane region" description="Helical" evidence="1">
    <location>
        <begin position="158"/>
        <end position="178"/>
    </location>
</feature>
<feature type="transmembrane region" description="Helical" evidence="1">
    <location>
        <begin position="6"/>
        <end position="27"/>
    </location>
</feature>
<keyword evidence="1" id="KW-1133">Transmembrane helix</keyword>
<evidence type="ECO:0000313" key="5">
    <source>
        <dbReference type="Proteomes" id="UP001168478"/>
    </source>
</evidence>
<accession>A0AAW7JHP1</accession>
<proteinExistence type="predicted"/>
<feature type="transmembrane region" description="Helical" evidence="1">
    <location>
        <begin position="275"/>
        <end position="294"/>
    </location>
</feature>
<name>A0AAW7JHP1_9BACT</name>
<dbReference type="Proteomes" id="UP001168478">
    <property type="component" value="Unassembled WGS sequence"/>
</dbReference>
<reference evidence="3" key="1">
    <citation type="submission" date="2023-06" db="EMBL/GenBank/DDBJ databases">
        <authorList>
            <person name="Zeman M."/>
            <person name="Kubasova T."/>
            <person name="Jahodarova E."/>
            <person name="Nykrynova M."/>
            <person name="Rychlik I."/>
        </authorList>
    </citation>
    <scope>NUCLEOTIDE SEQUENCE</scope>
    <source>
        <strain evidence="3">ET15</strain>
        <strain evidence="2">ET37</strain>
    </source>
</reference>
<reference evidence="3" key="2">
    <citation type="submission" date="2023-08" db="EMBL/GenBank/DDBJ databases">
        <title>Identification and characterization of horizontal gene transfer across gut microbiota members of farm animals based on homology search.</title>
        <authorList>
            <person name="Schwarzerova J."/>
            <person name="Nykrynova M."/>
            <person name="Jureckova K."/>
            <person name="Cejkova D."/>
            <person name="Rychlik I."/>
        </authorList>
    </citation>
    <scope>NUCLEOTIDE SEQUENCE</scope>
    <source>
        <strain evidence="3">ET15</strain>
        <strain evidence="2">ET37</strain>
    </source>
</reference>
<feature type="transmembrane region" description="Helical" evidence="1">
    <location>
        <begin position="126"/>
        <end position="143"/>
    </location>
</feature>
<keyword evidence="1" id="KW-0472">Membrane</keyword>
<protein>
    <submittedName>
        <fullName evidence="3">Uncharacterized protein</fullName>
    </submittedName>
</protein>
<keyword evidence="4" id="KW-1185">Reference proteome</keyword>
<feature type="transmembrane region" description="Helical" evidence="1">
    <location>
        <begin position="241"/>
        <end position="263"/>
    </location>
</feature>
<feature type="transmembrane region" description="Helical" evidence="1">
    <location>
        <begin position="314"/>
        <end position="339"/>
    </location>
</feature>
<gene>
    <name evidence="2" type="ORF">QVN81_10105</name>
    <name evidence="3" type="ORF">QVN84_04240</name>
</gene>
<evidence type="ECO:0000313" key="3">
    <source>
        <dbReference type="EMBL" id="MDN0024734.1"/>
    </source>
</evidence>
<comment type="caution">
    <text evidence="3">The sequence shown here is derived from an EMBL/GenBank/DDBJ whole genome shotgun (WGS) entry which is preliminary data.</text>
</comment>
<dbReference type="Proteomes" id="UP001167831">
    <property type="component" value="Unassembled WGS sequence"/>
</dbReference>
<dbReference type="RefSeq" id="WP_289825790.1">
    <property type="nucleotide sequence ID" value="NZ_JAUEIE010000011.1"/>
</dbReference>
<feature type="transmembrane region" description="Helical" evidence="1">
    <location>
        <begin position="214"/>
        <end position="235"/>
    </location>
</feature>
<evidence type="ECO:0000313" key="4">
    <source>
        <dbReference type="Proteomes" id="UP001167831"/>
    </source>
</evidence>
<dbReference type="EMBL" id="JAUEIF010000002">
    <property type="protein sequence ID" value="MDN0024734.1"/>
    <property type="molecule type" value="Genomic_DNA"/>
</dbReference>
<dbReference type="EMBL" id="JAUEIE010000011">
    <property type="protein sequence ID" value="MDN0023371.1"/>
    <property type="molecule type" value="Genomic_DNA"/>
</dbReference>